<feature type="region of interest" description="Disordered" evidence="8">
    <location>
        <begin position="1"/>
        <end position="48"/>
    </location>
</feature>
<organism evidence="10 11">
    <name type="scientific">Cudoniella acicularis</name>
    <dbReference type="NCBI Taxonomy" id="354080"/>
    <lineage>
        <taxon>Eukaryota</taxon>
        <taxon>Fungi</taxon>
        <taxon>Dikarya</taxon>
        <taxon>Ascomycota</taxon>
        <taxon>Pezizomycotina</taxon>
        <taxon>Leotiomycetes</taxon>
        <taxon>Helotiales</taxon>
        <taxon>Tricladiaceae</taxon>
        <taxon>Cudoniella</taxon>
    </lineage>
</organism>
<name>A0A8H4REL3_9HELO</name>
<keyword evidence="4" id="KW-0805">Transcription regulation</keyword>
<feature type="compositionally biased region" description="Low complexity" evidence="8">
    <location>
        <begin position="787"/>
        <end position="799"/>
    </location>
</feature>
<dbReference type="CDD" id="cd12148">
    <property type="entry name" value="fungal_TF_MHR"/>
    <property type="match status" value="1"/>
</dbReference>
<keyword evidence="5" id="KW-0238">DNA-binding</keyword>
<dbReference type="PROSITE" id="PS50048">
    <property type="entry name" value="ZN2_CY6_FUNGAL_2"/>
    <property type="match status" value="1"/>
</dbReference>
<dbReference type="Pfam" id="PF00172">
    <property type="entry name" value="Zn_clus"/>
    <property type="match status" value="1"/>
</dbReference>
<dbReference type="InterPro" id="IPR007219">
    <property type="entry name" value="XnlR_reg_dom"/>
</dbReference>
<dbReference type="InterPro" id="IPR051615">
    <property type="entry name" value="Transcr_Regulatory_Elem"/>
</dbReference>
<dbReference type="Gene3D" id="4.10.240.10">
    <property type="entry name" value="Zn(2)-C6 fungal-type DNA-binding domain"/>
    <property type="match status" value="1"/>
</dbReference>
<protein>
    <recommendedName>
        <fullName evidence="9">Zn(2)-C6 fungal-type domain-containing protein</fullName>
    </recommendedName>
</protein>
<proteinExistence type="predicted"/>
<keyword evidence="11" id="KW-1185">Reference proteome</keyword>
<feature type="region of interest" description="Disordered" evidence="8">
    <location>
        <begin position="63"/>
        <end position="90"/>
    </location>
</feature>
<keyword evidence="2" id="KW-0479">Metal-binding</keyword>
<dbReference type="AlphaFoldDB" id="A0A8H4REL3"/>
<dbReference type="OrthoDB" id="2162761at2759"/>
<dbReference type="PANTHER" id="PTHR31313">
    <property type="entry name" value="TY1 ENHANCER ACTIVATOR"/>
    <property type="match status" value="1"/>
</dbReference>
<dbReference type="SUPFAM" id="SSF57701">
    <property type="entry name" value="Zn2/Cys6 DNA-binding domain"/>
    <property type="match status" value="1"/>
</dbReference>
<dbReference type="PANTHER" id="PTHR31313:SF4">
    <property type="entry name" value="CONIDIAL DEVELOPMENT PROTEIN FLUFFY"/>
    <property type="match status" value="1"/>
</dbReference>
<dbReference type="SMART" id="SM00066">
    <property type="entry name" value="GAL4"/>
    <property type="match status" value="1"/>
</dbReference>
<gene>
    <name evidence="10" type="ORF">G7Y89_g10314</name>
</gene>
<comment type="caution">
    <text evidence="10">The sequence shown here is derived from an EMBL/GenBank/DDBJ whole genome shotgun (WGS) entry which is preliminary data.</text>
</comment>
<dbReference type="EMBL" id="JAAMPI010000902">
    <property type="protein sequence ID" value="KAF4627841.1"/>
    <property type="molecule type" value="Genomic_DNA"/>
</dbReference>
<reference evidence="10 11" key="1">
    <citation type="submission" date="2020-03" db="EMBL/GenBank/DDBJ databases">
        <title>Draft Genome Sequence of Cudoniella acicularis.</title>
        <authorList>
            <person name="Buettner E."/>
            <person name="Kellner H."/>
        </authorList>
    </citation>
    <scope>NUCLEOTIDE SEQUENCE [LARGE SCALE GENOMIC DNA]</scope>
    <source>
        <strain evidence="10 11">DSM 108380</strain>
    </source>
</reference>
<evidence type="ECO:0000256" key="4">
    <source>
        <dbReference type="ARBA" id="ARBA00023015"/>
    </source>
</evidence>
<dbReference type="GO" id="GO:0003677">
    <property type="term" value="F:DNA binding"/>
    <property type="evidence" value="ECO:0007669"/>
    <property type="project" value="UniProtKB-KW"/>
</dbReference>
<keyword evidence="7" id="KW-0539">Nucleus</keyword>
<feature type="region of interest" description="Disordered" evidence="8">
    <location>
        <begin position="786"/>
        <end position="826"/>
    </location>
</feature>
<evidence type="ECO:0000313" key="11">
    <source>
        <dbReference type="Proteomes" id="UP000566819"/>
    </source>
</evidence>
<dbReference type="PROSITE" id="PS00463">
    <property type="entry name" value="ZN2_CY6_FUNGAL_1"/>
    <property type="match status" value="1"/>
</dbReference>
<evidence type="ECO:0000256" key="7">
    <source>
        <dbReference type="ARBA" id="ARBA00023242"/>
    </source>
</evidence>
<dbReference type="GO" id="GO:0005634">
    <property type="term" value="C:nucleus"/>
    <property type="evidence" value="ECO:0007669"/>
    <property type="project" value="UniProtKB-SubCell"/>
</dbReference>
<feature type="domain" description="Zn(2)-C6 fungal-type" evidence="9">
    <location>
        <begin position="208"/>
        <end position="239"/>
    </location>
</feature>
<evidence type="ECO:0000256" key="1">
    <source>
        <dbReference type="ARBA" id="ARBA00004123"/>
    </source>
</evidence>
<evidence type="ECO:0000256" key="6">
    <source>
        <dbReference type="ARBA" id="ARBA00023163"/>
    </source>
</evidence>
<sequence length="1129" mass="125884">MRNATSASQSREHPTPEPAPSLPRASFSQPPRYGIFPRPRTFETAQCSPSVEAMSTAKLRLDCSSPQMPAHGNELFRSPPGSLKKSGRESESVRLRVRLCRSHCSPGLQASPQSTLPPIRKLGFTQLTQLSGHGKAKVTAREGNCSAHSNTARAPITVHDSSTTTAETQHRAPLSRLSPASHSQLSASSSLAASGDDAPSKRRCISSACMPCRKRKSKCNGVHPACHTCTTMYGSECYYDIDSDHRRKGALKRDIAQLKDDLGPRNMILDAIKNGSESDVDDIVQLIRSNPDESWDSIAENVKKISLAAIEKKAPSSYLERELADFSIKASRNPRQYGHTSNLSLIAEDEDIPTSAVNQLGTWTNVTNDNGFIKHLLDCYFSWGHPLYTIFSEEVFMHSMQDRKLKYCTPLLVNAVLAIGCHFSDRPEARANPNDPSTVGDHFYHEADRLLQEDKRPCLTTVQALAVMSIHQAMNNKDSDGWLLICRATGMVIELGLHKDQPGQSNGKITASEMAVRRITFWGYYFFQIAWSICAGRLSLLPRTAVRLEKPALLDHLENRSWKPHGHPKYKIESPLEQPGLRYTILLHTSSLCEIVDDNLQMFYAPRDRITSRRLQLYHEKFQAWYEALPETLAIKENGPTLPHIICLHIFYHNCVIQLFRPFIRVSFVQSAKTPKQICTESANRMSELMALYRKTYGLHKIGFMYSHCMMTAAIIHLVNMSGSNLSPEVFEQTDAYLVDAIRVLRALAQSFPIVERFIKAVRGLVFKWCTVVPPKVQEVISEIDMASASPTSSRSPTSQGVTDTNTNMHASHPGAIEERTPSAPDLLPNMGIIHDQPNPNSLILGSSQTQIQAPAPPSTQMYQQQIFWTPFPNQGDGIPLAPPPDKNHMNQNMDITSMLDSGIDGDWPQLNRDGFTMSGEDDAALWGYTISSSLARLLRMMTAPDPDWQAVQWDSGCGNGVFLTIMYHGLRFHVSLLPPSSSEFASTVEGSLVSKFDSMNDEDEDEVLATQGEIERIVYEAGGPIWSQLAPPPTPELFSDLYFLLYPETFSFHLITNINNGKAELVSHPEIEEMLDYHHMHGRFGMKIAINNIIALPQYSSRDIRVLENLFVTPGQDGYITKVLVEGK</sequence>
<feature type="compositionally biased region" description="Low complexity" evidence="8">
    <location>
        <begin position="178"/>
        <end position="197"/>
    </location>
</feature>
<dbReference type="Pfam" id="PF04082">
    <property type="entry name" value="Fungal_trans"/>
    <property type="match status" value="1"/>
</dbReference>
<dbReference type="GO" id="GO:0008270">
    <property type="term" value="F:zinc ion binding"/>
    <property type="evidence" value="ECO:0007669"/>
    <property type="project" value="InterPro"/>
</dbReference>
<evidence type="ECO:0000256" key="8">
    <source>
        <dbReference type="SAM" id="MobiDB-lite"/>
    </source>
</evidence>
<dbReference type="InterPro" id="IPR001138">
    <property type="entry name" value="Zn2Cys6_DnaBD"/>
</dbReference>
<evidence type="ECO:0000259" key="9">
    <source>
        <dbReference type="PROSITE" id="PS50048"/>
    </source>
</evidence>
<evidence type="ECO:0000256" key="5">
    <source>
        <dbReference type="ARBA" id="ARBA00023125"/>
    </source>
</evidence>
<feature type="compositionally biased region" description="Polar residues" evidence="8">
    <location>
        <begin position="800"/>
        <end position="810"/>
    </location>
</feature>
<comment type="subcellular location">
    <subcellularLocation>
        <location evidence="1">Nucleus</location>
    </subcellularLocation>
</comment>
<feature type="region of interest" description="Disordered" evidence="8">
    <location>
        <begin position="133"/>
        <end position="201"/>
    </location>
</feature>
<dbReference type="GO" id="GO:0006351">
    <property type="term" value="P:DNA-templated transcription"/>
    <property type="evidence" value="ECO:0007669"/>
    <property type="project" value="InterPro"/>
</dbReference>
<keyword evidence="6" id="KW-0804">Transcription</keyword>
<dbReference type="GO" id="GO:0000981">
    <property type="term" value="F:DNA-binding transcription factor activity, RNA polymerase II-specific"/>
    <property type="evidence" value="ECO:0007669"/>
    <property type="project" value="InterPro"/>
</dbReference>
<evidence type="ECO:0000313" key="10">
    <source>
        <dbReference type="EMBL" id="KAF4627841.1"/>
    </source>
</evidence>
<dbReference type="InterPro" id="IPR036864">
    <property type="entry name" value="Zn2-C6_fun-type_DNA-bd_sf"/>
</dbReference>
<evidence type="ECO:0000256" key="2">
    <source>
        <dbReference type="ARBA" id="ARBA00022723"/>
    </source>
</evidence>
<dbReference type="Proteomes" id="UP000566819">
    <property type="component" value="Unassembled WGS sequence"/>
</dbReference>
<keyword evidence="3" id="KW-0862">Zinc</keyword>
<accession>A0A8H4REL3</accession>
<dbReference type="CDD" id="cd00067">
    <property type="entry name" value="GAL4"/>
    <property type="match status" value="1"/>
</dbReference>
<evidence type="ECO:0000256" key="3">
    <source>
        <dbReference type="ARBA" id="ARBA00022833"/>
    </source>
</evidence>